<dbReference type="InterPro" id="IPR049941">
    <property type="entry name" value="LPLAT_7/PORCN-like"/>
</dbReference>
<keyword evidence="5" id="KW-0812">Transmembrane</keyword>
<accession>A0A852MI87</accession>
<comment type="catalytic activity">
    <reaction evidence="15">
        <text>a 1-acyl-sn-glycero-3-phospho-(1D-myo-inositol) + (5Z,8Z,11Z,14Z)-eicosatetraenoyl-CoA = a 1-acyl-2-(5Z,8Z,11Z,14Z-eicosatetraenoyl)-sn-glycero-3-phospho-(1D-myo-inositol) + CoA</text>
        <dbReference type="Rhea" id="RHEA:37015"/>
        <dbReference type="ChEBI" id="CHEBI:57287"/>
        <dbReference type="ChEBI" id="CHEBI:57368"/>
        <dbReference type="ChEBI" id="CHEBI:64771"/>
        <dbReference type="ChEBI" id="CHEBI:75243"/>
    </reaction>
    <physiologicalReaction direction="left-to-right" evidence="15">
        <dbReference type="Rhea" id="RHEA:37016"/>
    </physiologicalReaction>
</comment>
<evidence type="ECO:0000256" key="2">
    <source>
        <dbReference type="ARBA" id="ARBA00005074"/>
    </source>
</evidence>
<evidence type="ECO:0000256" key="15">
    <source>
        <dbReference type="ARBA" id="ARBA00049211"/>
    </source>
</evidence>
<comment type="subcellular location">
    <subcellularLocation>
        <location evidence="1">Endoplasmic reticulum membrane</location>
        <topology evidence="1">Multi-pass membrane protein</topology>
    </subcellularLocation>
</comment>
<evidence type="ECO:0000256" key="1">
    <source>
        <dbReference type="ARBA" id="ARBA00004477"/>
    </source>
</evidence>
<feature type="non-terminal residue" evidence="18">
    <location>
        <position position="1"/>
    </location>
</feature>
<dbReference type="GO" id="GO:0071617">
    <property type="term" value="F:lysophospholipid acyltransferase activity"/>
    <property type="evidence" value="ECO:0007669"/>
    <property type="project" value="TreeGrafter"/>
</dbReference>
<dbReference type="Proteomes" id="UP000632886">
    <property type="component" value="Unassembled WGS sequence"/>
</dbReference>
<name>A0A852MI87_9AVES</name>
<evidence type="ECO:0000256" key="4">
    <source>
        <dbReference type="ARBA" id="ARBA00022679"/>
    </source>
</evidence>
<evidence type="ECO:0000256" key="14">
    <source>
        <dbReference type="ARBA" id="ARBA00041667"/>
    </source>
</evidence>
<comment type="caution">
    <text evidence="18">The sequence shown here is derived from an EMBL/GenBank/DDBJ whole genome shotgun (WGS) entry which is preliminary data.</text>
</comment>
<dbReference type="GO" id="GO:0044233">
    <property type="term" value="C:mitochondria-associated endoplasmic reticulum membrane contact site"/>
    <property type="evidence" value="ECO:0007669"/>
    <property type="project" value="TreeGrafter"/>
</dbReference>
<evidence type="ECO:0000256" key="8">
    <source>
        <dbReference type="ARBA" id="ARBA00023136"/>
    </source>
</evidence>
<comment type="pathway">
    <text evidence="10">Phospholipid metabolism.</text>
</comment>
<evidence type="ECO:0000313" key="18">
    <source>
        <dbReference type="EMBL" id="NXY00636.1"/>
    </source>
</evidence>
<dbReference type="GO" id="GO:0005789">
    <property type="term" value="C:endoplasmic reticulum membrane"/>
    <property type="evidence" value="ECO:0007669"/>
    <property type="project" value="UniProtKB-SubCell"/>
</dbReference>
<comment type="catalytic activity">
    <reaction evidence="16">
        <text>1-octadecanoyl-sn-glycero-3-phospho-(1D-myo-inositol) + (5Z,8Z,11Z,14Z)-eicosatetraenoyl-CoA = 1-octadecanoyl-2-(5Z,8Z,11Z,14Z-eicosatetraenoyl)-sn-glycero-3-phospho-(1D-myo-inositol) + CoA</text>
        <dbReference type="Rhea" id="RHEA:36835"/>
        <dbReference type="ChEBI" id="CHEBI:57287"/>
        <dbReference type="ChEBI" id="CHEBI:57368"/>
        <dbReference type="ChEBI" id="CHEBI:74243"/>
        <dbReference type="ChEBI" id="CHEBI:133606"/>
    </reaction>
    <physiologicalReaction direction="left-to-right" evidence="16">
        <dbReference type="Rhea" id="RHEA:36836"/>
    </physiologicalReaction>
</comment>
<keyword evidence="8" id="KW-0472">Membrane</keyword>
<evidence type="ECO:0000256" key="6">
    <source>
        <dbReference type="ARBA" id="ARBA00022824"/>
    </source>
</evidence>
<evidence type="ECO:0000256" key="3">
    <source>
        <dbReference type="ARBA" id="ARBA00010323"/>
    </source>
</evidence>
<comment type="catalytic activity">
    <reaction evidence="11">
        <text>(5Z,8Z,11Z,14Z)-eicosatetraenoyl-CoA + 1-hexadecanoyl-sn-glycero-3-phosphocholine = 1-hexadecanoyl-2-(5Z,8Z,11Z,14Z-eicosatetraenoyl)-sn-glycero-3-phosphocholine + CoA</text>
        <dbReference type="Rhea" id="RHEA:35999"/>
        <dbReference type="ChEBI" id="CHEBI:57287"/>
        <dbReference type="ChEBI" id="CHEBI:57368"/>
        <dbReference type="ChEBI" id="CHEBI:72998"/>
        <dbReference type="ChEBI" id="CHEBI:73003"/>
    </reaction>
    <physiologicalReaction direction="left-to-right" evidence="11">
        <dbReference type="Rhea" id="RHEA:36000"/>
    </physiologicalReaction>
</comment>
<proteinExistence type="inferred from homology"/>
<organism evidence="18 19">
    <name type="scientific">Centropus bengalensis</name>
    <name type="common">lesser coucal</name>
    <dbReference type="NCBI Taxonomy" id="1463675"/>
    <lineage>
        <taxon>Eukaryota</taxon>
        <taxon>Metazoa</taxon>
        <taxon>Chordata</taxon>
        <taxon>Craniata</taxon>
        <taxon>Vertebrata</taxon>
        <taxon>Euteleostomi</taxon>
        <taxon>Archelosauria</taxon>
        <taxon>Archosauria</taxon>
        <taxon>Dinosauria</taxon>
        <taxon>Saurischia</taxon>
        <taxon>Theropoda</taxon>
        <taxon>Coelurosauria</taxon>
        <taxon>Aves</taxon>
        <taxon>Neognathae</taxon>
        <taxon>Neoaves</taxon>
        <taxon>Otidimorphae</taxon>
        <taxon>Cuculiformes</taxon>
        <taxon>Centropidae</taxon>
        <taxon>Centropus</taxon>
    </lineage>
</organism>
<dbReference type="Pfam" id="PF03062">
    <property type="entry name" value="MBOAT"/>
    <property type="match status" value="1"/>
</dbReference>
<dbReference type="GO" id="GO:0006661">
    <property type="term" value="P:phosphatidylinositol biosynthetic process"/>
    <property type="evidence" value="ECO:0007669"/>
    <property type="project" value="TreeGrafter"/>
</dbReference>
<evidence type="ECO:0000256" key="13">
    <source>
        <dbReference type="ARBA" id="ARBA00041626"/>
    </source>
</evidence>
<dbReference type="InterPro" id="IPR004299">
    <property type="entry name" value="MBOAT_fam"/>
</dbReference>
<dbReference type="EMBL" id="WBNK01007818">
    <property type="protein sequence ID" value="NXY00636.1"/>
    <property type="molecule type" value="Genomic_DNA"/>
</dbReference>
<comment type="pathway">
    <text evidence="2">Lipid metabolism; phospholipid metabolism.</text>
</comment>
<evidence type="ECO:0000256" key="11">
    <source>
        <dbReference type="ARBA" id="ARBA00035964"/>
    </source>
</evidence>
<evidence type="ECO:0000256" key="9">
    <source>
        <dbReference type="ARBA" id="ARBA00023315"/>
    </source>
</evidence>
<protein>
    <recommendedName>
        <fullName evidence="14">Leukocyte receptor cluster member 4</fullName>
    </recommendedName>
    <alternativeName>
        <fullName evidence="17">Lysophospholipid acyltransferase 7</fullName>
    </alternativeName>
    <alternativeName>
        <fullName evidence="13">Membrane-bound O-acyltransferase domain-containing protein 7</fullName>
    </alternativeName>
</protein>
<dbReference type="PANTHER" id="PTHR13906">
    <property type="entry name" value="PORCUPINE"/>
    <property type="match status" value="1"/>
</dbReference>
<keyword evidence="4 18" id="KW-0808">Transferase</keyword>
<evidence type="ECO:0000256" key="7">
    <source>
        <dbReference type="ARBA" id="ARBA00022989"/>
    </source>
</evidence>
<keyword evidence="9 18" id="KW-0012">Acyltransferase</keyword>
<keyword evidence="19" id="KW-1185">Reference proteome</keyword>
<comment type="similarity">
    <text evidence="3">Belongs to the membrane-bound acyltransferase family.</text>
</comment>
<reference evidence="18 19" key="1">
    <citation type="submission" date="2020-02" db="EMBL/GenBank/DDBJ databases">
        <title>Bird 10,000 Genomes (B10K) Project - Family phase.</title>
        <authorList>
            <person name="Zhang G."/>
        </authorList>
    </citation>
    <scope>NUCLEOTIDE SEQUENCE [LARGE SCALE GENOMIC DNA]</scope>
    <source>
        <strain evidence="18">B10K-DU-017-21</strain>
    </source>
</reference>
<evidence type="ECO:0000256" key="10">
    <source>
        <dbReference type="ARBA" id="ARBA00025707"/>
    </source>
</evidence>
<evidence type="ECO:0000256" key="12">
    <source>
        <dbReference type="ARBA" id="ARBA00036730"/>
    </source>
</evidence>
<keyword evidence="6" id="KW-0256">Endoplasmic reticulum</keyword>
<dbReference type="PANTHER" id="PTHR13906:SF16">
    <property type="entry name" value="LYSOPHOSPHOLIPID ACYLTRANSFERASE 7"/>
    <property type="match status" value="1"/>
</dbReference>
<keyword evidence="7" id="KW-1133">Transmembrane helix</keyword>
<feature type="non-terminal residue" evidence="18">
    <location>
        <position position="145"/>
    </location>
</feature>
<dbReference type="AlphaFoldDB" id="A0A852MI87"/>
<evidence type="ECO:0000256" key="5">
    <source>
        <dbReference type="ARBA" id="ARBA00022692"/>
    </source>
</evidence>
<evidence type="ECO:0000256" key="17">
    <source>
        <dbReference type="ARBA" id="ARBA00093678"/>
    </source>
</evidence>
<comment type="catalytic activity">
    <reaction evidence="12">
        <text>a 1-acyl-sn-glycero-3-phospho-(1D-myo-inositol) + an acyl-CoA = a 1,2-diacyl-sn-glycero-3-phospho-(1D-myo-inositol) + CoA</text>
        <dbReference type="Rhea" id="RHEA:33195"/>
        <dbReference type="ChEBI" id="CHEBI:57287"/>
        <dbReference type="ChEBI" id="CHEBI:57880"/>
        <dbReference type="ChEBI" id="CHEBI:58342"/>
        <dbReference type="ChEBI" id="CHEBI:64771"/>
    </reaction>
    <physiologicalReaction direction="left-to-right" evidence="12">
        <dbReference type="Rhea" id="RHEA:33196"/>
    </physiologicalReaction>
</comment>
<evidence type="ECO:0000313" key="19">
    <source>
        <dbReference type="Proteomes" id="UP000632886"/>
    </source>
</evidence>
<evidence type="ECO:0000256" key="16">
    <source>
        <dbReference type="ARBA" id="ARBA00049362"/>
    </source>
</evidence>
<gene>
    <name evidence="18" type="primary">Mboat7</name>
    <name evidence="18" type="ORF">CENBEN_R12745</name>
</gene>
<dbReference type="GO" id="GO:0030258">
    <property type="term" value="P:lipid modification"/>
    <property type="evidence" value="ECO:0007669"/>
    <property type="project" value="TreeGrafter"/>
</dbReference>
<sequence length="145" mass="16632">AWDFSAARTIDVLGTERGRHFAGGLRCWNMSVQWWLVQYVHRRAPLPRTLRSAWTMLVSAFWHGLQPGLYLSFLTVPVWLAAERAAERVVRGHLGARAWALAAGPHWFLKMRAFDYLCMGFVLREARATLGYWASVYFCGHLVPI</sequence>